<accession>A0ABT2WHB6</accession>
<evidence type="ECO:0000313" key="1">
    <source>
        <dbReference type="EMBL" id="MCU9595090.1"/>
    </source>
</evidence>
<keyword evidence="2" id="KW-1185">Reference proteome</keyword>
<organism evidence="1 2">
    <name type="scientific">Pallidibacillus thermolactis</name>
    <dbReference type="NCBI Taxonomy" id="251051"/>
    <lineage>
        <taxon>Bacteria</taxon>
        <taxon>Bacillati</taxon>
        <taxon>Bacillota</taxon>
        <taxon>Bacilli</taxon>
        <taxon>Bacillales</taxon>
        <taxon>Bacillaceae</taxon>
        <taxon>Pallidibacillus</taxon>
    </lineage>
</organism>
<dbReference type="EMBL" id="JAOUSE010000038">
    <property type="protein sequence ID" value="MCU9595090.1"/>
    <property type="molecule type" value="Genomic_DNA"/>
</dbReference>
<gene>
    <name evidence="1" type="ORF">OEV82_11645</name>
</gene>
<dbReference type="Proteomes" id="UP001208656">
    <property type="component" value="Unassembled WGS sequence"/>
</dbReference>
<name>A0ABT2WHB6_9BACI</name>
<proteinExistence type="predicted"/>
<sequence length="80" mass="9728">MKEPTEKEINENIVLLLDFPWFKEIYEVEDFRKIIEDNEEIRTHIGRTNVKRLKLYPRKQLQLKSQIEELIFLKLGNKKG</sequence>
<protein>
    <submittedName>
        <fullName evidence="1">Uncharacterized protein</fullName>
    </submittedName>
</protein>
<reference evidence="1 2" key="1">
    <citation type="submission" date="2022-10" db="EMBL/GenBank/DDBJ databases">
        <title>Description of Fervidibacillus gen. nov. in the family Fervidibacillaceae fam. nov. with two species, Fervidibacillus albus sp. nov., and Fervidibacillus halotolerans sp. nov., isolated from tidal flat sediments.</title>
        <authorList>
            <person name="Kwon K.K."/>
            <person name="Yang S.-H."/>
        </authorList>
    </citation>
    <scope>NUCLEOTIDE SEQUENCE [LARGE SCALE GENOMIC DNA]</scope>
    <source>
        <strain evidence="1 2">DSM 23332</strain>
    </source>
</reference>
<evidence type="ECO:0000313" key="2">
    <source>
        <dbReference type="Proteomes" id="UP001208656"/>
    </source>
</evidence>
<comment type="caution">
    <text evidence="1">The sequence shown here is derived from an EMBL/GenBank/DDBJ whole genome shotgun (WGS) entry which is preliminary data.</text>
</comment>
<dbReference type="RefSeq" id="WP_173659230.1">
    <property type="nucleotide sequence ID" value="NZ_JAOUSE010000038.1"/>
</dbReference>